<gene>
    <name evidence="1" type="ORF">M8818_002589</name>
</gene>
<proteinExistence type="predicted"/>
<sequence length="552" mass="60953">MRYATTHPNSQGTVFTLPTSGDAEDGNIRHLTSAFDVDTISPVSDNNLLSDQGSAIDPALLQRDDTQQPDEEACGVASIYEGQDTSFCGGEIPYWESWMGETVLHQILMEEIPDMYQEEVEDIEVEDFKVWGVNLYEGGPIVGDRILGYLVLEFKPRPDDDEAIVKGMYQESYMTLGAKRETKRYIDDMQELLVTTDAARLDRMEYKSLGSGTEDATGSSSSDAVPSYEDLFAFRLETVKASVATLRKLEIGQLARLCSFEADVLAEIGIARAETRLEILRSTTESQTSLGGPSENSNAGTTHATSGGPSSSSSSTAATDLPLARAFTARAKPRDHHHHSPIHSIQSISRASRSYRWRQISLWNRPSRALDVSPHYLATHPPGYPTREDRPHEDVEASDTASTAPPVDPSVSLIVIGNPADRGRNRTWRTLLGSRIHLFHRPSSPPNELSGTCLCCAYGGHPCDGTEEQACTLCSHLTDMCLMLCRSCAGAVISLGWAAEDSEREVCVRYKFGERRRTEMSEVEMNGLMDCLVRMGKKIEDDRQKENNKRGN</sequence>
<comment type="caution">
    <text evidence="1">The sequence shown here is derived from an EMBL/GenBank/DDBJ whole genome shotgun (WGS) entry which is preliminary data.</text>
</comment>
<protein>
    <submittedName>
        <fullName evidence="1">Uncharacterized protein</fullName>
    </submittedName>
</protein>
<evidence type="ECO:0000313" key="2">
    <source>
        <dbReference type="Proteomes" id="UP001320706"/>
    </source>
</evidence>
<organism evidence="1 2">
    <name type="scientific">Zalaria obscura</name>
    <dbReference type="NCBI Taxonomy" id="2024903"/>
    <lineage>
        <taxon>Eukaryota</taxon>
        <taxon>Fungi</taxon>
        <taxon>Dikarya</taxon>
        <taxon>Ascomycota</taxon>
        <taxon>Pezizomycotina</taxon>
        <taxon>Dothideomycetes</taxon>
        <taxon>Dothideomycetidae</taxon>
        <taxon>Dothideales</taxon>
        <taxon>Zalariaceae</taxon>
        <taxon>Zalaria</taxon>
    </lineage>
</organism>
<dbReference type="EMBL" id="JAMKPW020000011">
    <property type="protein sequence ID" value="KAK8213290.1"/>
    <property type="molecule type" value="Genomic_DNA"/>
</dbReference>
<dbReference type="Proteomes" id="UP001320706">
    <property type="component" value="Unassembled WGS sequence"/>
</dbReference>
<name>A0ACC3SGV2_9PEZI</name>
<accession>A0ACC3SGV2</accession>
<reference evidence="1" key="1">
    <citation type="submission" date="2024-02" db="EMBL/GenBank/DDBJ databases">
        <title>Metagenome Assembled Genome of Zalaria obscura JY119.</title>
        <authorList>
            <person name="Vighnesh L."/>
            <person name="Jagadeeshwari U."/>
            <person name="Venkata Ramana C."/>
            <person name="Sasikala C."/>
        </authorList>
    </citation>
    <scope>NUCLEOTIDE SEQUENCE</scope>
    <source>
        <strain evidence="1">JY119</strain>
    </source>
</reference>
<evidence type="ECO:0000313" key="1">
    <source>
        <dbReference type="EMBL" id="KAK8213290.1"/>
    </source>
</evidence>
<keyword evidence="2" id="KW-1185">Reference proteome</keyword>